<sequence>MATIVSPGVELRLLARSTQPTEGPKRLRHRGYIKSIGTAQPYCTILSYNSRILLLARVAARLAQAERRVRLLQVALAGALEHFAARRARAAHHRPGARAHLHDQWEWVRVLLVDACGRLAVPAVVARVQLLHLLRQRAHVAGHRHPAQARARGNAPGAHALDAPVEALVELLAARAVERVRVRAPERARRGCAG</sequence>
<keyword evidence="2" id="KW-1185">Reference proteome</keyword>
<evidence type="ECO:0000313" key="2">
    <source>
        <dbReference type="Proteomes" id="UP000054270"/>
    </source>
</evidence>
<dbReference type="Proteomes" id="UP000054270">
    <property type="component" value="Unassembled WGS sequence"/>
</dbReference>
<accession>A0A0D2KW38</accession>
<dbReference type="AlphaFoldDB" id="A0A0D2KW38"/>
<reference evidence="2" key="1">
    <citation type="submission" date="2014-04" db="EMBL/GenBank/DDBJ databases">
        <title>Evolutionary Origins and Diversification of the Mycorrhizal Mutualists.</title>
        <authorList>
            <consortium name="DOE Joint Genome Institute"/>
            <consortium name="Mycorrhizal Genomics Consortium"/>
            <person name="Kohler A."/>
            <person name="Kuo A."/>
            <person name="Nagy L.G."/>
            <person name="Floudas D."/>
            <person name="Copeland A."/>
            <person name="Barry K.W."/>
            <person name="Cichocki N."/>
            <person name="Veneault-Fourrey C."/>
            <person name="LaButti K."/>
            <person name="Lindquist E.A."/>
            <person name="Lipzen A."/>
            <person name="Lundell T."/>
            <person name="Morin E."/>
            <person name="Murat C."/>
            <person name="Riley R."/>
            <person name="Ohm R."/>
            <person name="Sun H."/>
            <person name="Tunlid A."/>
            <person name="Henrissat B."/>
            <person name="Grigoriev I.V."/>
            <person name="Hibbett D.S."/>
            <person name="Martin F."/>
        </authorList>
    </citation>
    <scope>NUCLEOTIDE SEQUENCE [LARGE SCALE GENOMIC DNA]</scope>
    <source>
        <strain evidence="2">FD-334 SS-4</strain>
    </source>
</reference>
<dbReference type="EMBL" id="KN817583">
    <property type="protein sequence ID" value="KJA18887.1"/>
    <property type="molecule type" value="Genomic_DNA"/>
</dbReference>
<gene>
    <name evidence="1" type="ORF">HYPSUDRAFT_44720</name>
</gene>
<proteinExistence type="predicted"/>
<organism evidence="1 2">
    <name type="scientific">Hypholoma sublateritium (strain FD-334 SS-4)</name>
    <dbReference type="NCBI Taxonomy" id="945553"/>
    <lineage>
        <taxon>Eukaryota</taxon>
        <taxon>Fungi</taxon>
        <taxon>Dikarya</taxon>
        <taxon>Basidiomycota</taxon>
        <taxon>Agaricomycotina</taxon>
        <taxon>Agaricomycetes</taxon>
        <taxon>Agaricomycetidae</taxon>
        <taxon>Agaricales</taxon>
        <taxon>Agaricineae</taxon>
        <taxon>Strophariaceae</taxon>
        <taxon>Hypholoma</taxon>
    </lineage>
</organism>
<evidence type="ECO:0000313" key="1">
    <source>
        <dbReference type="EMBL" id="KJA18887.1"/>
    </source>
</evidence>
<protein>
    <submittedName>
        <fullName evidence="1">Uncharacterized protein</fullName>
    </submittedName>
</protein>
<name>A0A0D2KW38_HYPSF</name>